<dbReference type="InterPro" id="IPR013751">
    <property type="entry name" value="ACP_syn_III_N"/>
</dbReference>
<dbReference type="PANTHER" id="PTHR34069:SF3">
    <property type="entry name" value="ACYL-COA:ACYL-COA ALKYLTRANSFERASE"/>
    <property type="match status" value="1"/>
</dbReference>
<dbReference type="PANTHER" id="PTHR34069">
    <property type="entry name" value="3-OXOACYL-[ACYL-CARRIER-PROTEIN] SYNTHASE 3"/>
    <property type="match status" value="1"/>
</dbReference>
<evidence type="ECO:0000259" key="3">
    <source>
        <dbReference type="Pfam" id="PF08541"/>
    </source>
</evidence>
<feature type="domain" description="Beta-ketoacyl-[acyl-carrier-protein] synthase III C-terminal" evidence="3">
    <location>
        <begin position="521"/>
        <end position="599"/>
    </location>
</feature>
<gene>
    <name evidence="5" type="ORF">SAMN05216369_1353</name>
</gene>
<dbReference type="Gene3D" id="3.40.47.10">
    <property type="match status" value="1"/>
</dbReference>
<evidence type="ECO:0000256" key="2">
    <source>
        <dbReference type="ARBA" id="ARBA00023315"/>
    </source>
</evidence>
<dbReference type="SUPFAM" id="SSF53901">
    <property type="entry name" value="Thiolase-like"/>
    <property type="match status" value="1"/>
</dbReference>
<evidence type="ECO:0000256" key="1">
    <source>
        <dbReference type="ARBA" id="ARBA00022679"/>
    </source>
</evidence>
<dbReference type="Pfam" id="PF08541">
    <property type="entry name" value="ACP_syn_III_C"/>
    <property type="match status" value="1"/>
</dbReference>
<dbReference type="Proteomes" id="UP000184497">
    <property type="component" value="Unassembled WGS sequence"/>
</dbReference>
<dbReference type="OrthoDB" id="9815506at2"/>
<dbReference type="GO" id="GO:0006633">
    <property type="term" value="P:fatty acid biosynthetic process"/>
    <property type="evidence" value="ECO:0007669"/>
    <property type="project" value="InterPro"/>
</dbReference>
<dbReference type="EMBL" id="FRAQ01000001">
    <property type="protein sequence ID" value="SHK28551.1"/>
    <property type="molecule type" value="Genomic_DNA"/>
</dbReference>
<evidence type="ECO:0000313" key="5">
    <source>
        <dbReference type="EMBL" id="SHK28551.1"/>
    </source>
</evidence>
<keyword evidence="1" id="KW-0808">Transferase</keyword>
<dbReference type="GO" id="GO:0044550">
    <property type="term" value="P:secondary metabolite biosynthetic process"/>
    <property type="evidence" value="ECO:0007669"/>
    <property type="project" value="TreeGrafter"/>
</dbReference>
<dbReference type="STRING" id="564117.SAMN05216369_1353"/>
<sequence>MKPFRLNKHGKLVFPTSIFTELDFSIITDLNQLKAIIRRDFEVKAPTGTEIAERAAAGGYAARYDLLRDIGLHLFWANRYALVMYDKQPMRWRDVPRTRDDVFVSLLQPWEGRETKSQSVRQAYAQLPAKWNGAAEDELFEILFDCFSNKLHSATSVPPIKATIAEALATADARTTTLGNYNPDHPSYSVDDILDVSDEQAELEALRRWAMVLHNQHPWDRSQARLKPFAEMQDDDIVVLYYPKNRHVLDFINHEKSGVTVAKQAPTPDPAVEPVRPYPPMVIGDDAPIQPKIEALAIRKGEVICSNEDVVRNSPSSWSPMSAEEIADKTGIERRRYTAEPLENIALEAARAAMKHAGRGPEEIGAVLFCSCTSSRLIPSTATWLSGQLGIMQTHCSADIVAACAGFPYGVAEAIRLLREIERPVLLVMAEKFSDKIGNARPSRMIFGDGAAAVVIAPSDGERDIHVVQTYASGPASQVNSIIWPNPDFDNDITVYGPEVKALVKRYLNQMMGELSELGLEIDMIVPHQANKKMIIEIAEPQGIDAKDIYFNITEVGNASAASIPMALADAVFDGAISKRSLVFTPGFGAGAVGGYVILSLDPAMVAPEVTTAPAMSPSPTEAHSSIEDIKEAFHT</sequence>
<evidence type="ECO:0000259" key="4">
    <source>
        <dbReference type="Pfam" id="PF08545"/>
    </source>
</evidence>
<dbReference type="GO" id="GO:0004315">
    <property type="term" value="F:3-oxoacyl-[acyl-carrier-protein] synthase activity"/>
    <property type="evidence" value="ECO:0007669"/>
    <property type="project" value="InterPro"/>
</dbReference>
<dbReference type="Pfam" id="PF08545">
    <property type="entry name" value="ACP_syn_III"/>
    <property type="match status" value="1"/>
</dbReference>
<dbReference type="InterPro" id="IPR016039">
    <property type="entry name" value="Thiolase-like"/>
</dbReference>
<evidence type="ECO:0000313" key="6">
    <source>
        <dbReference type="Proteomes" id="UP000184497"/>
    </source>
</evidence>
<protein>
    <submittedName>
        <fullName evidence="5">3-oxoacyl-(Acyl-carrier-protein) synthase III</fullName>
    </submittedName>
</protein>
<accession>A0A1M6R7W0</accession>
<dbReference type="InterPro" id="IPR013747">
    <property type="entry name" value="ACP_syn_III_C"/>
</dbReference>
<feature type="domain" description="Beta-ketoacyl-[acyl-carrier-protein] synthase III N-terminal" evidence="4">
    <location>
        <begin position="399"/>
        <end position="466"/>
    </location>
</feature>
<proteinExistence type="predicted"/>
<dbReference type="AlphaFoldDB" id="A0A1M6R7W0"/>
<organism evidence="5 6">
    <name type="scientific">Marinobacter antarcticus</name>
    <dbReference type="NCBI Taxonomy" id="564117"/>
    <lineage>
        <taxon>Bacteria</taxon>
        <taxon>Pseudomonadati</taxon>
        <taxon>Pseudomonadota</taxon>
        <taxon>Gammaproteobacteria</taxon>
        <taxon>Pseudomonadales</taxon>
        <taxon>Marinobacteraceae</taxon>
        <taxon>Marinobacter</taxon>
    </lineage>
</organism>
<name>A0A1M6R7W0_9GAMM</name>
<keyword evidence="2" id="KW-0012">Acyltransferase</keyword>
<keyword evidence="6" id="KW-1185">Reference proteome</keyword>
<reference evidence="6" key="1">
    <citation type="submission" date="2016-11" db="EMBL/GenBank/DDBJ databases">
        <authorList>
            <person name="Varghese N."/>
            <person name="Submissions S."/>
        </authorList>
    </citation>
    <scope>NUCLEOTIDE SEQUENCE [LARGE SCALE GENOMIC DNA]</scope>
    <source>
        <strain evidence="6">CGMCC 1.10835</strain>
    </source>
</reference>